<accession>A0A150LE36</accession>
<dbReference type="SFLD" id="SFLDS00003">
    <property type="entry name" value="Haloacid_Dehalogenase"/>
    <property type="match status" value="1"/>
</dbReference>
<dbReference type="RefSeq" id="WP_061569748.1">
    <property type="nucleotide sequence ID" value="NZ_LQYT01000117.1"/>
</dbReference>
<dbReference type="CDD" id="cd07516">
    <property type="entry name" value="HAD_Pase"/>
    <property type="match status" value="1"/>
</dbReference>
<dbReference type="InterPro" id="IPR023214">
    <property type="entry name" value="HAD_sf"/>
</dbReference>
<dbReference type="EMBL" id="LQYT01000117">
    <property type="protein sequence ID" value="KYD10613.1"/>
    <property type="molecule type" value="Genomic_DNA"/>
</dbReference>
<protein>
    <recommendedName>
        <fullName evidence="3">Cof-type HAD-IIB family hydrolase</fullName>
    </recommendedName>
</protein>
<comment type="caution">
    <text evidence="1">The sequence shown here is derived from an EMBL/GenBank/DDBJ whole genome shotgun (WGS) entry which is preliminary data.</text>
</comment>
<sequence length="268" mass="30690">MKDKFLIALDLDGTLLKEDKTISEKTKKVLDQVRKDGHIVMISTGRPYRSSAMYYRELGLDSPIVNFNGAFVHHPQNPDWENFHEPIALSVVKEIVEICSRHSVENMVAEVIDEVYIHYHNEKLLDVLKLGNPKITTGDLRRFLKNDPTSLLVQGDEESVKKIRAILSEVHAELVDHRNWGAPWHVVEIVKHGINKAIGVQKVADYYRIPRDRIIAFGDGDNDIEMLTYAKYGIAMENGIDEVKEVAYEVTADNERDGVARFLEKFFF</sequence>
<dbReference type="Pfam" id="PF08282">
    <property type="entry name" value="Hydrolase_3"/>
    <property type="match status" value="1"/>
</dbReference>
<dbReference type="PATRIC" id="fig|301148.3.peg.1394"/>
<dbReference type="Proteomes" id="UP000075683">
    <property type="component" value="Unassembled WGS sequence"/>
</dbReference>
<dbReference type="Gene3D" id="3.30.1240.10">
    <property type="match status" value="1"/>
</dbReference>
<dbReference type="PANTHER" id="PTHR10000">
    <property type="entry name" value="PHOSPHOSERINE PHOSPHATASE"/>
    <property type="match status" value="1"/>
</dbReference>
<dbReference type="AlphaFoldDB" id="A0A150LE36"/>
<dbReference type="Gene3D" id="3.40.50.1000">
    <property type="entry name" value="HAD superfamily/HAD-like"/>
    <property type="match status" value="1"/>
</dbReference>
<dbReference type="InterPro" id="IPR006379">
    <property type="entry name" value="HAD-SF_hydro_IIB"/>
</dbReference>
<dbReference type="SFLD" id="SFLDG01140">
    <property type="entry name" value="C2.B:_Phosphomannomutase_and_P"/>
    <property type="match status" value="1"/>
</dbReference>
<dbReference type="OrthoDB" id="9781413at2"/>
<dbReference type="NCBIfam" id="TIGR01484">
    <property type="entry name" value="HAD-SF-IIB"/>
    <property type="match status" value="1"/>
</dbReference>
<organism evidence="1 2">
    <name type="scientific">Caldibacillus debilis</name>
    <dbReference type="NCBI Taxonomy" id="301148"/>
    <lineage>
        <taxon>Bacteria</taxon>
        <taxon>Bacillati</taxon>
        <taxon>Bacillota</taxon>
        <taxon>Bacilli</taxon>
        <taxon>Bacillales</taxon>
        <taxon>Bacillaceae</taxon>
        <taxon>Caldibacillus</taxon>
    </lineage>
</organism>
<dbReference type="STRING" id="301148.B4135_3414"/>
<dbReference type="PROSITE" id="PS01229">
    <property type="entry name" value="COF_2"/>
    <property type="match status" value="1"/>
</dbReference>
<reference evidence="1 2" key="1">
    <citation type="submission" date="2016-01" db="EMBL/GenBank/DDBJ databases">
        <title>Draft Genome Sequences of Seven Thermophilic Sporeformers Isolated from Foods.</title>
        <authorList>
            <person name="Berendsen E.M."/>
            <person name="Wells-Bennik M.H."/>
            <person name="Krawcyk A.O."/>
            <person name="De Jong A."/>
            <person name="Holsappel S."/>
            <person name="Eijlander R.T."/>
            <person name="Kuipers O.P."/>
        </authorList>
    </citation>
    <scope>NUCLEOTIDE SEQUENCE [LARGE SCALE GENOMIC DNA]</scope>
    <source>
        <strain evidence="1 2">B4135</strain>
    </source>
</reference>
<dbReference type="GO" id="GO:0000287">
    <property type="term" value="F:magnesium ion binding"/>
    <property type="evidence" value="ECO:0007669"/>
    <property type="project" value="TreeGrafter"/>
</dbReference>
<dbReference type="InterPro" id="IPR036412">
    <property type="entry name" value="HAD-like_sf"/>
</dbReference>
<dbReference type="GO" id="GO:0005829">
    <property type="term" value="C:cytosol"/>
    <property type="evidence" value="ECO:0007669"/>
    <property type="project" value="TreeGrafter"/>
</dbReference>
<proteinExistence type="predicted"/>
<dbReference type="InterPro" id="IPR000150">
    <property type="entry name" value="Cof"/>
</dbReference>
<dbReference type="GO" id="GO:0016791">
    <property type="term" value="F:phosphatase activity"/>
    <property type="evidence" value="ECO:0007669"/>
    <property type="project" value="TreeGrafter"/>
</dbReference>
<dbReference type="PANTHER" id="PTHR10000:SF23">
    <property type="entry name" value="5-AMINO-6-(5-PHOSPHO-D-RIBITYLAMINO)URACIL PHOSPHATASE YITU"/>
    <property type="match status" value="1"/>
</dbReference>
<gene>
    <name evidence="1" type="ORF">B4135_3414</name>
</gene>
<name>A0A150LE36_9BACI</name>
<evidence type="ECO:0000313" key="2">
    <source>
        <dbReference type="Proteomes" id="UP000075683"/>
    </source>
</evidence>
<evidence type="ECO:0008006" key="3">
    <source>
        <dbReference type="Google" id="ProtNLM"/>
    </source>
</evidence>
<dbReference type="SUPFAM" id="SSF56784">
    <property type="entry name" value="HAD-like"/>
    <property type="match status" value="1"/>
</dbReference>
<dbReference type="NCBIfam" id="TIGR00099">
    <property type="entry name" value="Cof-subfamily"/>
    <property type="match status" value="1"/>
</dbReference>
<evidence type="ECO:0000313" key="1">
    <source>
        <dbReference type="EMBL" id="KYD10613.1"/>
    </source>
</evidence>